<keyword evidence="4" id="KW-1185">Reference proteome</keyword>
<feature type="transmembrane region" description="Helical" evidence="2">
    <location>
        <begin position="47"/>
        <end position="64"/>
    </location>
</feature>
<evidence type="ECO:0008006" key="5">
    <source>
        <dbReference type="Google" id="ProtNLM"/>
    </source>
</evidence>
<evidence type="ECO:0000256" key="1">
    <source>
        <dbReference type="SAM" id="MobiDB-lite"/>
    </source>
</evidence>
<evidence type="ECO:0000256" key="2">
    <source>
        <dbReference type="SAM" id="Phobius"/>
    </source>
</evidence>
<reference evidence="4" key="1">
    <citation type="journal article" date="2019" name="Int. J. Syst. Evol. Microbiol.">
        <title>The Global Catalogue of Microorganisms (GCM) 10K type strain sequencing project: providing services to taxonomists for standard genome sequencing and annotation.</title>
        <authorList>
            <consortium name="The Broad Institute Genomics Platform"/>
            <consortium name="The Broad Institute Genome Sequencing Center for Infectious Disease"/>
            <person name="Wu L."/>
            <person name="Ma J."/>
        </authorList>
    </citation>
    <scope>NUCLEOTIDE SEQUENCE [LARGE SCALE GENOMIC DNA]</scope>
    <source>
        <strain evidence="4">CCM 8980</strain>
    </source>
</reference>
<proteinExistence type="predicted"/>
<comment type="caution">
    <text evidence="3">The sequence shown here is derived from an EMBL/GenBank/DDBJ whole genome shotgun (WGS) entry which is preliminary data.</text>
</comment>
<evidence type="ECO:0000313" key="3">
    <source>
        <dbReference type="EMBL" id="MFD1429154.1"/>
    </source>
</evidence>
<feature type="region of interest" description="Disordered" evidence="1">
    <location>
        <begin position="1"/>
        <end position="20"/>
    </location>
</feature>
<evidence type="ECO:0000313" key="4">
    <source>
        <dbReference type="Proteomes" id="UP001597196"/>
    </source>
</evidence>
<feature type="transmembrane region" description="Helical" evidence="2">
    <location>
        <begin position="21"/>
        <end position="41"/>
    </location>
</feature>
<dbReference type="Proteomes" id="UP001597196">
    <property type="component" value="Unassembled WGS sequence"/>
</dbReference>
<dbReference type="EMBL" id="JBHTOC010000003">
    <property type="protein sequence ID" value="MFD1429154.1"/>
    <property type="molecule type" value="Genomic_DNA"/>
</dbReference>
<dbReference type="RefSeq" id="WP_125696126.1">
    <property type="nucleotide sequence ID" value="NZ_BOLQ01000002.1"/>
</dbReference>
<accession>A0ABW4CGG2</accession>
<name>A0ABW4CGG2_9LACO</name>
<keyword evidence="2" id="KW-0812">Transmembrane</keyword>
<protein>
    <recommendedName>
        <fullName evidence="5">LPXTG cell wall anchor domain-containing protein</fullName>
    </recommendedName>
</protein>
<sequence length="83" mass="8948">MTKKADAPTPESKPKKDYTPGLLPLAIGFFIIMISPTVPGATRADPGLVTLGIAFVLVGFYMMTRKHTKKKPTDASAQSNNKK</sequence>
<organism evidence="3 4">
    <name type="scientific">Lacticaseibacillus mingshuiensis</name>
    <dbReference type="NCBI Taxonomy" id="2799574"/>
    <lineage>
        <taxon>Bacteria</taxon>
        <taxon>Bacillati</taxon>
        <taxon>Bacillota</taxon>
        <taxon>Bacilli</taxon>
        <taxon>Lactobacillales</taxon>
        <taxon>Lactobacillaceae</taxon>
        <taxon>Lacticaseibacillus</taxon>
    </lineage>
</organism>
<gene>
    <name evidence="3" type="ORF">ACFQ4P_02675</name>
</gene>
<keyword evidence="2" id="KW-0472">Membrane</keyword>
<keyword evidence="2" id="KW-1133">Transmembrane helix</keyword>
<feature type="compositionally biased region" description="Basic and acidic residues" evidence="1">
    <location>
        <begin position="1"/>
        <end position="18"/>
    </location>
</feature>